<dbReference type="STRING" id="226505.SAMN05444394_3183"/>
<name>A0A1N6GEL4_9BACT</name>
<dbReference type="AlphaFoldDB" id="A0A1N6GEL4"/>
<dbReference type="Proteomes" id="UP000185221">
    <property type="component" value="Unassembled WGS sequence"/>
</dbReference>
<evidence type="ECO:0008006" key="3">
    <source>
        <dbReference type="Google" id="ProtNLM"/>
    </source>
</evidence>
<evidence type="ECO:0000313" key="2">
    <source>
        <dbReference type="Proteomes" id="UP000185221"/>
    </source>
</evidence>
<proteinExistence type="predicted"/>
<gene>
    <name evidence="1" type="ORF">SAMN05444394_3183</name>
</gene>
<organism evidence="1 2">
    <name type="scientific">Algoriphagus halophilus</name>
    <dbReference type="NCBI Taxonomy" id="226505"/>
    <lineage>
        <taxon>Bacteria</taxon>
        <taxon>Pseudomonadati</taxon>
        <taxon>Bacteroidota</taxon>
        <taxon>Cytophagia</taxon>
        <taxon>Cytophagales</taxon>
        <taxon>Cyclobacteriaceae</taxon>
        <taxon>Algoriphagus</taxon>
    </lineage>
</organism>
<sequence>MKQSLIFAFLVLIAFSCDFNDMPEPRDETQKWALAGYQVEVSGDLEYTNIQDSAYVYSLLPDGSFSKKVGEYELKGTYEESFSDGLKRYKFMYTSKNSLLIHSCATSTEDYFINSKGQLTGTWDACEGPKLYFNKQN</sequence>
<dbReference type="RefSeq" id="WP_074225936.1">
    <property type="nucleotide sequence ID" value="NZ_FSRC01000002.1"/>
</dbReference>
<dbReference type="OrthoDB" id="882993at2"/>
<dbReference type="EMBL" id="FSRC01000002">
    <property type="protein sequence ID" value="SIO05941.1"/>
    <property type="molecule type" value="Genomic_DNA"/>
</dbReference>
<protein>
    <recommendedName>
        <fullName evidence="3">Lipocalin-like domain-containing protein</fullName>
    </recommendedName>
</protein>
<evidence type="ECO:0000313" key="1">
    <source>
        <dbReference type="EMBL" id="SIO05941.1"/>
    </source>
</evidence>
<reference evidence="2" key="1">
    <citation type="submission" date="2016-11" db="EMBL/GenBank/DDBJ databases">
        <authorList>
            <person name="Varghese N."/>
            <person name="Submissions S."/>
        </authorList>
    </citation>
    <scope>NUCLEOTIDE SEQUENCE [LARGE SCALE GENOMIC DNA]</scope>
    <source>
        <strain evidence="2">DSM 15292</strain>
    </source>
</reference>
<accession>A0A1N6GEL4</accession>
<keyword evidence="2" id="KW-1185">Reference proteome</keyword>
<dbReference type="PROSITE" id="PS51257">
    <property type="entry name" value="PROKAR_LIPOPROTEIN"/>
    <property type="match status" value="1"/>
</dbReference>